<dbReference type="AlphaFoldDB" id="A0A1G7NNL2"/>
<dbReference type="STRING" id="1082479.SAMN05216241_102237"/>
<evidence type="ECO:0000313" key="1">
    <source>
        <dbReference type="EMBL" id="SDF75531.1"/>
    </source>
</evidence>
<gene>
    <name evidence="1" type="ORF">SAMN05216241_102237</name>
</gene>
<evidence type="ECO:0008006" key="3">
    <source>
        <dbReference type="Google" id="ProtNLM"/>
    </source>
</evidence>
<protein>
    <recommendedName>
        <fullName evidence="3">Tetratricopeptide repeat-containing protein</fullName>
    </recommendedName>
</protein>
<accession>A0A1G7NNL2</accession>
<evidence type="ECO:0000313" key="2">
    <source>
        <dbReference type="Proteomes" id="UP000199415"/>
    </source>
</evidence>
<sequence length="229" mass="25637">MRAAALAVVVLGLGASALLGAHLDEREPRGDVVPAPPSPLALRAQALGDGQFAFRARSLQLQHLGNLGGRVVPYKAMDYGRLEEWFRTLDRLDARSDVVPMSAALLYSGTQTPPDVRHIVAYLADHVRRAPGREWRWMTHAIYLARFRLEDSELALDLARELAAFEAGGIPAWARNLRVLVLADMGRTEAARALVRKLVQAEGMPRAERRWLRYYLKRELQADTSPLRR</sequence>
<keyword evidence="2" id="KW-1185">Reference proteome</keyword>
<dbReference type="Proteomes" id="UP000199415">
    <property type="component" value="Unassembled WGS sequence"/>
</dbReference>
<reference evidence="1 2" key="1">
    <citation type="submission" date="2016-10" db="EMBL/GenBank/DDBJ databases">
        <authorList>
            <person name="de Groot N.N."/>
        </authorList>
    </citation>
    <scope>NUCLEOTIDE SEQUENCE [LARGE SCALE GENOMIC DNA]</scope>
    <source>
        <strain evidence="1 2">DSM 25584</strain>
    </source>
</reference>
<proteinExistence type="predicted"/>
<name>A0A1G7NNL2_9PROT</name>
<organism evidence="1 2">
    <name type="scientific">Limimonas halophila</name>
    <dbReference type="NCBI Taxonomy" id="1082479"/>
    <lineage>
        <taxon>Bacteria</taxon>
        <taxon>Pseudomonadati</taxon>
        <taxon>Pseudomonadota</taxon>
        <taxon>Alphaproteobacteria</taxon>
        <taxon>Rhodospirillales</taxon>
        <taxon>Rhodovibrionaceae</taxon>
        <taxon>Limimonas</taxon>
    </lineage>
</organism>
<dbReference type="EMBL" id="FNCE01000002">
    <property type="protein sequence ID" value="SDF75531.1"/>
    <property type="molecule type" value="Genomic_DNA"/>
</dbReference>